<dbReference type="EMBL" id="LNQE01001392">
    <property type="protein sequence ID" value="KUG18262.1"/>
    <property type="molecule type" value="Genomic_DNA"/>
</dbReference>
<organism evidence="2">
    <name type="scientific">hydrocarbon metagenome</name>
    <dbReference type="NCBI Taxonomy" id="938273"/>
    <lineage>
        <taxon>unclassified sequences</taxon>
        <taxon>metagenomes</taxon>
        <taxon>ecological metagenomes</taxon>
    </lineage>
</organism>
<feature type="domain" description="Glutaredoxin" evidence="1">
    <location>
        <begin position="14"/>
        <end position="78"/>
    </location>
</feature>
<gene>
    <name evidence="2" type="ORF">ASZ90_012045</name>
</gene>
<dbReference type="SUPFAM" id="SSF52833">
    <property type="entry name" value="Thioredoxin-like"/>
    <property type="match status" value="1"/>
</dbReference>
<dbReference type="AlphaFoldDB" id="A0A0W8FBI7"/>
<name>A0A0W8FBI7_9ZZZZ</name>
<protein>
    <submittedName>
        <fullName evidence="2">Glutaredoxin family protein</fullName>
    </submittedName>
</protein>
<evidence type="ECO:0000313" key="2">
    <source>
        <dbReference type="EMBL" id="KUG18262.1"/>
    </source>
</evidence>
<dbReference type="PROSITE" id="PS51354">
    <property type="entry name" value="GLUTAREDOXIN_2"/>
    <property type="match status" value="1"/>
</dbReference>
<comment type="caution">
    <text evidence="2">The sequence shown here is derived from an EMBL/GenBank/DDBJ whole genome shotgun (WGS) entry which is preliminary data.</text>
</comment>
<reference evidence="2" key="1">
    <citation type="journal article" date="2015" name="Proc. Natl. Acad. Sci. U.S.A.">
        <title>Networks of energetic and metabolic interactions define dynamics in microbial communities.</title>
        <authorList>
            <person name="Embree M."/>
            <person name="Liu J.K."/>
            <person name="Al-Bassam M.M."/>
            <person name="Zengler K."/>
        </authorList>
    </citation>
    <scope>NUCLEOTIDE SEQUENCE</scope>
</reference>
<accession>A0A0W8FBI7</accession>
<sequence>MSLEHVTGKDKGKIMLYALSTCIWCKKTKEFLSSVGVAFDYIYVDLLKGEERAKAIASVKRFNPSTSFPTLVVNDKAIIGFKEKEIKEALGL</sequence>
<dbReference type="CDD" id="cd02976">
    <property type="entry name" value="NrdH"/>
    <property type="match status" value="1"/>
</dbReference>
<dbReference type="Gene3D" id="3.40.30.10">
    <property type="entry name" value="Glutaredoxin"/>
    <property type="match status" value="1"/>
</dbReference>
<dbReference type="InterPro" id="IPR036249">
    <property type="entry name" value="Thioredoxin-like_sf"/>
</dbReference>
<proteinExistence type="predicted"/>
<dbReference type="Pfam" id="PF00462">
    <property type="entry name" value="Glutaredoxin"/>
    <property type="match status" value="1"/>
</dbReference>
<evidence type="ECO:0000259" key="1">
    <source>
        <dbReference type="Pfam" id="PF00462"/>
    </source>
</evidence>
<dbReference type="InterPro" id="IPR002109">
    <property type="entry name" value="Glutaredoxin"/>
</dbReference>